<reference evidence="2 3" key="1">
    <citation type="submission" date="2014-03" db="EMBL/GenBank/DDBJ databases">
        <title>Bradyrhizobium valentinum sp. nov., isolated from effective nodules of Lupinus mariae-josephae, a lupine endemic of basic-lime soils in Eastern Spain.</title>
        <authorList>
            <person name="Duran D."/>
            <person name="Rey L."/>
            <person name="Navarro A."/>
            <person name="Busquets A."/>
            <person name="Imperial J."/>
            <person name="Ruiz-Argueso T."/>
        </authorList>
    </citation>
    <scope>NUCLEOTIDE SEQUENCE [LARGE SCALE GENOMIC DNA]</scope>
    <source>
        <strain evidence="2 3">PAC68</strain>
    </source>
</reference>
<feature type="compositionally biased region" description="Basic and acidic residues" evidence="1">
    <location>
        <begin position="1"/>
        <end position="11"/>
    </location>
</feature>
<evidence type="ECO:0000313" key="3">
    <source>
        <dbReference type="Proteomes" id="UP000050863"/>
    </source>
</evidence>
<dbReference type="Proteomes" id="UP000050863">
    <property type="component" value="Unassembled WGS sequence"/>
</dbReference>
<evidence type="ECO:0000256" key="1">
    <source>
        <dbReference type="SAM" id="MobiDB-lite"/>
    </source>
</evidence>
<gene>
    <name evidence="2" type="ORF">CQ12_40670</name>
</gene>
<dbReference type="EMBL" id="LLXZ01000058">
    <property type="protein sequence ID" value="KRR10524.1"/>
    <property type="molecule type" value="Genomic_DNA"/>
</dbReference>
<comment type="caution">
    <text evidence="2">The sequence shown here is derived from an EMBL/GenBank/DDBJ whole genome shotgun (WGS) entry which is preliminary data.</text>
</comment>
<dbReference type="AlphaFoldDB" id="A0A0R3LRJ1"/>
<organism evidence="2 3">
    <name type="scientific">Bradyrhizobium jicamae</name>
    <dbReference type="NCBI Taxonomy" id="280332"/>
    <lineage>
        <taxon>Bacteria</taxon>
        <taxon>Pseudomonadati</taxon>
        <taxon>Pseudomonadota</taxon>
        <taxon>Alphaproteobacteria</taxon>
        <taxon>Hyphomicrobiales</taxon>
        <taxon>Nitrobacteraceae</taxon>
        <taxon>Bradyrhizobium</taxon>
    </lineage>
</organism>
<feature type="compositionally biased region" description="Polar residues" evidence="1">
    <location>
        <begin position="28"/>
        <end position="39"/>
    </location>
</feature>
<evidence type="ECO:0000313" key="2">
    <source>
        <dbReference type="EMBL" id="KRR10524.1"/>
    </source>
</evidence>
<proteinExistence type="predicted"/>
<feature type="region of interest" description="Disordered" evidence="1">
    <location>
        <begin position="1"/>
        <end position="59"/>
    </location>
</feature>
<protein>
    <submittedName>
        <fullName evidence="2">Uncharacterized protein</fullName>
    </submittedName>
</protein>
<accession>A0A0R3LRJ1</accession>
<keyword evidence="3" id="KW-1185">Reference proteome</keyword>
<sequence>MYRELRVKEGMAEAPSAQLRGSGDRHALTQSRELSNATRSAEVLKGHKARDKTSSGQAF</sequence>
<name>A0A0R3LRJ1_9BRAD</name>